<dbReference type="Proteomes" id="UP000050265">
    <property type="component" value="Unassembled WGS sequence"/>
</dbReference>
<comment type="caution">
    <text evidence="1">The sequence shown here is derived from an EMBL/GenBank/DDBJ whole genome shotgun (WGS) entry which is preliminary data.</text>
</comment>
<gene>
    <name evidence="1" type="ORF">ALO35_00932</name>
</gene>
<accession>A0A0P9S921</accession>
<sequence length="61" mass="6721">MKRSGTLIWADTEFVKTLPFSTRAPNVQTFGASLFAIVENNFDGAAKCDIKPLQMVVLSPF</sequence>
<proteinExistence type="predicted"/>
<dbReference type="EMBL" id="LJQP01000468">
    <property type="protein sequence ID" value="KPX55298.1"/>
    <property type="molecule type" value="Genomic_DNA"/>
</dbReference>
<reference evidence="1 2" key="1">
    <citation type="submission" date="2015-09" db="EMBL/GenBank/DDBJ databases">
        <title>Genome announcement of multiple Pseudomonas syringae strains.</title>
        <authorList>
            <person name="Thakur S."/>
            <person name="Wang P.W."/>
            <person name="Gong Y."/>
            <person name="Weir B.S."/>
            <person name="Guttman D.S."/>
        </authorList>
    </citation>
    <scope>NUCLEOTIDE SEQUENCE [LARGE SCALE GENOMIC DNA]</scope>
    <source>
        <strain evidence="1 2">ICMP3507</strain>
    </source>
</reference>
<dbReference type="AlphaFoldDB" id="A0A0P9S921"/>
<name>A0A0P9S921_PSEAV</name>
<organism evidence="1 2">
    <name type="scientific">Pseudomonas amygdali pv. lachrymans</name>
    <name type="common">Pseudomonas syringae pv. lachrymans</name>
    <dbReference type="NCBI Taxonomy" id="53707"/>
    <lineage>
        <taxon>Bacteria</taxon>
        <taxon>Pseudomonadati</taxon>
        <taxon>Pseudomonadota</taxon>
        <taxon>Gammaproteobacteria</taxon>
        <taxon>Pseudomonadales</taxon>
        <taxon>Pseudomonadaceae</taxon>
        <taxon>Pseudomonas</taxon>
        <taxon>Pseudomonas amygdali</taxon>
    </lineage>
</organism>
<protein>
    <submittedName>
        <fullName evidence="1">Uncharacterized protein</fullName>
    </submittedName>
</protein>
<evidence type="ECO:0000313" key="1">
    <source>
        <dbReference type="EMBL" id="KPX55298.1"/>
    </source>
</evidence>
<evidence type="ECO:0000313" key="2">
    <source>
        <dbReference type="Proteomes" id="UP000050265"/>
    </source>
</evidence>